<feature type="region of interest" description="Disordered" evidence="1">
    <location>
        <begin position="122"/>
        <end position="141"/>
    </location>
</feature>
<evidence type="ECO:0000313" key="3">
    <source>
        <dbReference type="Proteomes" id="UP000239757"/>
    </source>
</evidence>
<dbReference type="OrthoDB" id="10644093at2759"/>
<dbReference type="AlphaFoldDB" id="A0A2P5XV94"/>
<evidence type="ECO:0000313" key="2">
    <source>
        <dbReference type="EMBL" id="PPS07272.1"/>
    </source>
</evidence>
<name>A0A2P5XV94_GOSBA</name>
<accession>A0A2P5XV94</accession>
<sequence>MVSEAPAHPSTKMPMLLKAPAHLRHQGSDGAQSSSTTKGLVYPWCPWLPHIQAPMYRYSSRHLHIQCPRLPIVSEAPVHPSTKVPMLLEAPVHPSTKVPMLLEAAVHPSTKVPMLLEALAHPRHQGADGTRGSSTSEAPRC</sequence>
<feature type="compositionally biased region" description="Polar residues" evidence="1">
    <location>
        <begin position="131"/>
        <end position="141"/>
    </location>
</feature>
<proteinExistence type="predicted"/>
<organism evidence="2 3">
    <name type="scientific">Gossypium barbadense</name>
    <name type="common">Sea Island cotton</name>
    <name type="synonym">Hibiscus barbadensis</name>
    <dbReference type="NCBI Taxonomy" id="3634"/>
    <lineage>
        <taxon>Eukaryota</taxon>
        <taxon>Viridiplantae</taxon>
        <taxon>Streptophyta</taxon>
        <taxon>Embryophyta</taxon>
        <taxon>Tracheophyta</taxon>
        <taxon>Spermatophyta</taxon>
        <taxon>Magnoliopsida</taxon>
        <taxon>eudicotyledons</taxon>
        <taxon>Gunneridae</taxon>
        <taxon>Pentapetalae</taxon>
        <taxon>rosids</taxon>
        <taxon>malvids</taxon>
        <taxon>Malvales</taxon>
        <taxon>Malvaceae</taxon>
        <taxon>Malvoideae</taxon>
        <taxon>Gossypium</taxon>
    </lineage>
</organism>
<gene>
    <name evidence="2" type="ORF">GOBAR_AA13379</name>
</gene>
<dbReference type="EMBL" id="KZ664162">
    <property type="protein sequence ID" value="PPS07272.1"/>
    <property type="molecule type" value="Genomic_DNA"/>
</dbReference>
<dbReference type="Proteomes" id="UP000239757">
    <property type="component" value="Unassembled WGS sequence"/>
</dbReference>
<evidence type="ECO:0000256" key="1">
    <source>
        <dbReference type="SAM" id="MobiDB-lite"/>
    </source>
</evidence>
<protein>
    <submittedName>
        <fullName evidence="2">Uncharacterized protein</fullName>
    </submittedName>
</protein>
<reference evidence="2 3" key="1">
    <citation type="submission" date="2015-01" db="EMBL/GenBank/DDBJ databases">
        <title>Genome of allotetraploid Gossypium barbadense reveals genomic plasticity and fiber elongation in cotton evolution.</title>
        <authorList>
            <person name="Chen X."/>
            <person name="Liu X."/>
            <person name="Zhao B."/>
            <person name="Zheng H."/>
            <person name="Hu Y."/>
            <person name="Lu G."/>
            <person name="Yang C."/>
            <person name="Chen J."/>
            <person name="Shan C."/>
            <person name="Zhang L."/>
            <person name="Zhou Y."/>
            <person name="Wang L."/>
            <person name="Guo W."/>
            <person name="Bai Y."/>
            <person name="Ruan J."/>
            <person name="Shangguan X."/>
            <person name="Mao Y."/>
            <person name="Jiang J."/>
            <person name="Zhu Y."/>
            <person name="Lei J."/>
            <person name="Kang H."/>
            <person name="Chen S."/>
            <person name="He X."/>
            <person name="Wang R."/>
            <person name="Wang Y."/>
            <person name="Chen J."/>
            <person name="Wang L."/>
            <person name="Yu S."/>
            <person name="Wang B."/>
            <person name="Wei J."/>
            <person name="Song S."/>
            <person name="Lu X."/>
            <person name="Gao Z."/>
            <person name="Gu W."/>
            <person name="Deng X."/>
            <person name="Ma D."/>
            <person name="Wang S."/>
            <person name="Liang W."/>
            <person name="Fang L."/>
            <person name="Cai C."/>
            <person name="Zhu X."/>
            <person name="Zhou B."/>
            <person name="Zhang Y."/>
            <person name="Chen Z."/>
            <person name="Xu S."/>
            <person name="Zhu R."/>
            <person name="Wang S."/>
            <person name="Zhang T."/>
            <person name="Zhao G."/>
        </authorList>
    </citation>
    <scope>NUCLEOTIDE SEQUENCE [LARGE SCALE GENOMIC DNA]</scope>
    <source>
        <strain evidence="3">cv. Xinhai21</strain>
        <tissue evidence="2">Leaf</tissue>
    </source>
</reference>